<proteinExistence type="predicted"/>
<name>K1W9D0_TRIAC</name>
<sequence>MSEYRNHPPPGGGSHHGSDRGPPPRHYQPLPDHYSAENHPTSPHGSYTAHRDQDYGRRYAPHDSMPRSYYKGMDATPPSRREVIASSRASVASYPRSEAGSAAPPPVPTPSEAEVALATSKKQLHAVTPHPPTPQPVVAPEPASEGRRSYMSGPTYGGGPTDTPLAQSAPAFTGPQHTTIAGDPQADREAEHVQPSGAPTVSTWDRGHKIVVPPRLRRPGMGFTTESYDANSVAVTRPRTWGRPSDNVPQDHEQPQSAPLRRPDPSQSETVESDFPTSPSAQVHPAPVHSSAVPRQTYSSAAEPEPIYQTRDAHGQASPIPAEFSHEKTLYSAHGQRQRVSSANYPQSLPPSVHQSQGPIRSDQQLPAGHPSPSVPMDQPGPWTTSIPQRAEPIPAPAVCVQSGGAQPPMAGHGDDQRDEHQFRRAQDEPARVHDRTRHASHEQPPPATEFNVPRHSTPRHVLPPKPAQECSPKGLASEHGWSLKPSVELTSDGAAWNSPNIQAWASNVNDTQQVPAMAVLSTEAADDNVSLPERPDSTKPMPKPVTLYISPDPSPEPRMPSSAHDPESSTLPMKASGGQNSPSPNSDDDEFDRPRTPSDITDADAHDEWKEGVEPESDPEFWKRETTHPRDSPRFQSRRVIVVSPFPLHKEGYSDRAAVVFQDSIVLLMNDRNRHDGSFQSAATSSAVPVRLQIYQRPAEDEFIGLWIKVTGDRHDDRSRSASPVSSHRQQSVPAGSDMRPAPPSLEVWALPTPSRHRRMYWKIELWDPRQGDFPHAGDGDGASRNPMRLDVIPLGRRELERDFLPKLVAFYCEVMEVIPPTETWQPWKFVVCRSWKIGHLIEDLPGFTIGKWNSNIKWRGDSPLPTFSPEPRDAHQLHNAAPNLKRRILPTYKGRPVRADTWRGIPRFVDDAAIYVGGIPAHESEQSLVERFSKYGKVVGIEYERRFKYAEARVMFETKRAAESAMLYERQEVLVDESGRVVNPSDTQGDDTLSHGKEQHNAGSQQPSVSLGGAAKEDDDFVYVKVPRLPTQNWVRAKLQVTFDYSESGEIQTRVHLCPSVPVASTSSTRDTTGSRTVSRCGTDATTTASKVKQATKSPPIKSDEFQPRVLSTKMEDGQLKPVYDPEDLKRWKIKKGLPLTDDTTPESTTTPPRDDAVSLLPVRTGGHAHPAAAPSTDPGYENPSFTQLEAKSKPMSTADRRDNSRLPPQAHREVFQGEQPREDIHYPGYRRESVEQQDQQVQGTSYVPAPSQRDRQPDYGAVPDQHRRSEHPTHQPSEPPLRNESRHVPVPQLPPAAPRVIEAPPQVQRPRPVIAPRPAHGEPWAEPRRQSDSYNQGGAPRERDTWAEPRRRSDNFYTGDVRPRESYREAGFIQSSQHIPYHAGQGQHEPAGDRHQQRDPRQFDAPRVRESAGGGHYQQAEMPRHNEPPRVHEPAVQHHQLPQRPQAEVPRYSEPLRAYEPAGQRSQPPEPPQAGMPRRDNPPRAQEPAGERYQHAERPRAYEPPRGGHQPTEPTRHRDHIRAYEPADGRYQHAEPPRPRDAPRSSDQDHQAESRSPAAPAAARNLQSQPPAASQPIDYDAKPPRHDLNPDYERKAPGHKEALGWSPSPAISAGAPGPPQPGPPQTAAPAQPTSPAAREPPVTRDPSQAGDFTPPVHIPDREDSARTPIARQQESSRRRQPAAPQARQPASRVMDSHSKEEHDHGKSVWDPPPREPSVAPSSKSSQPYGGW</sequence>
<feature type="compositionally biased region" description="Low complexity" evidence="2">
    <location>
        <begin position="1141"/>
        <end position="1154"/>
    </location>
</feature>
<feature type="compositionally biased region" description="Basic and acidic residues" evidence="2">
    <location>
        <begin position="1322"/>
        <end position="1334"/>
    </location>
</feature>
<feature type="compositionally biased region" description="Basic and acidic residues" evidence="2">
    <location>
        <begin position="1267"/>
        <end position="1276"/>
    </location>
</feature>
<dbReference type="EMBL" id="AMBO01000393">
    <property type="protein sequence ID" value="EKC98223.1"/>
    <property type="molecule type" value="Genomic_DNA"/>
</dbReference>
<dbReference type="InterPro" id="IPR012677">
    <property type="entry name" value="Nucleotide-bd_a/b_plait_sf"/>
</dbReference>
<dbReference type="OrthoDB" id="2570292at2759"/>
<feature type="compositionally biased region" description="Basic and acidic residues" evidence="2">
    <location>
        <begin position="621"/>
        <end position="633"/>
    </location>
</feature>
<dbReference type="eggNOG" id="ENOG502RB91">
    <property type="taxonomic scope" value="Eukaryota"/>
</dbReference>
<dbReference type="InParanoid" id="K1W9D0"/>
<feature type="compositionally biased region" description="Pro residues" evidence="2">
    <location>
        <begin position="1619"/>
        <end position="1629"/>
    </location>
</feature>
<feature type="compositionally biased region" description="Polar residues" evidence="2">
    <location>
        <begin position="224"/>
        <end position="234"/>
    </location>
</feature>
<dbReference type="Gene3D" id="3.30.70.330">
    <property type="match status" value="1"/>
</dbReference>
<comment type="caution">
    <text evidence="4">The sequence shown here is derived from an EMBL/GenBank/DDBJ whole genome shotgun (WGS) entry which is preliminary data.</text>
</comment>
<feature type="region of interest" description="Disordered" evidence="2">
    <location>
        <begin position="516"/>
        <end position="633"/>
    </location>
</feature>
<protein>
    <recommendedName>
        <fullName evidence="3">RRM domain-containing protein</fullName>
    </recommendedName>
</protein>
<reference evidence="4 5" key="1">
    <citation type="journal article" date="2012" name="Eukaryot. Cell">
        <title>Genome sequence of the Trichosporon asahii environmental strain CBS 8904.</title>
        <authorList>
            <person name="Yang R.Y."/>
            <person name="Li H.T."/>
            <person name="Zhu H."/>
            <person name="Zhou G.P."/>
            <person name="Wang M."/>
            <person name="Wang L."/>
        </authorList>
    </citation>
    <scope>NUCLEOTIDE SEQUENCE [LARGE SCALE GENOMIC DNA]</scope>
    <source>
        <strain evidence="4 5">CBS 8904</strain>
    </source>
</reference>
<dbReference type="InterPro" id="IPR035979">
    <property type="entry name" value="RBD_domain_sf"/>
</dbReference>
<organism evidence="4 5">
    <name type="scientific">Trichosporon asahii var. asahii (strain CBS 8904)</name>
    <name type="common">Yeast</name>
    <dbReference type="NCBI Taxonomy" id="1220162"/>
    <lineage>
        <taxon>Eukaryota</taxon>
        <taxon>Fungi</taxon>
        <taxon>Dikarya</taxon>
        <taxon>Basidiomycota</taxon>
        <taxon>Agaricomycotina</taxon>
        <taxon>Tremellomycetes</taxon>
        <taxon>Trichosporonales</taxon>
        <taxon>Trichosporonaceae</taxon>
        <taxon>Trichosporon</taxon>
    </lineage>
</organism>
<feature type="compositionally biased region" description="Basic and acidic residues" evidence="2">
    <location>
        <begin position="604"/>
        <end position="614"/>
    </location>
</feature>
<feature type="compositionally biased region" description="Basic and acidic residues" evidence="2">
    <location>
        <begin position="1697"/>
        <end position="1710"/>
    </location>
</feature>
<feature type="compositionally biased region" description="Basic and acidic residues" evidence="2">
    <location>
        <begin position="1393"/>
        <end position="1413"/>
    </location>
</feature>
<feature type="compositionally biased region" description="Low complexity" evidence="2">
    <location>
        <begin position="1067"/>
        <end position="1082"/>
    </location>
</feature>
<dbReference type="SUPFAM" id="SSF54928">
    <property type="entry name" value="RNA-binding domain, RBD"/>
    <property type="match status" value="1"/>
</dbReference>
<keyword evidence="5" id="KW-1185">Reference proteome</keyword>
<keyword evidence="1" id="KW-0694">RNA-binding</keyword>
<feature type="compositionally biased region" description="Basic and acidic residues" evidence="2">
    <location>
        <begin position="1201"/>
        <end position="1237"/>
    </location>
</feature>
<feature type="compositionally biased region" description="Polar residues" evidence="2">
    <location>
        <begin position="1239"/>
        <end position="1248"/>
    </location>
</feature>
<feature type="compositionally biased region" description="Polar residues" evidence="2">
    <location>
        <begin position="1722"/>
        <end position="1734"/>
    </location>
</feature>
<feature type="domain" description="RRM" evidence="3">
    <location>
        <begin position="914"/>
        <end position="991"/>
    </location>
</feature>
<evidence type="ECO:0000313" key="5">
    <source>
        <dbReference type="Proteomes" id="UP000006757"/>
    </source>
</evidence>
<feature type="compositionally biased region" description="Basic and acidic residues" evidence="2">
    <location>
        <begin position="1492"/>
        <end position="1506"/>
    </location>
</feature>
<feature type="compositionally biased region" description="Low complexity" evidence="2">
    <location>
        <begin position="1684"/>
        <end position="1695"/>
    </location>
</feature>
<feature type="compositionally biased region" description="Basic and acidic residues" evidence="2">
    <location>
        <begin position="413"/>
        <end position="442"/>
    </location>
</feature>
<feature type="compositionally biased region" description="Basic and acidic residues" evidence="2">
    <location>
        <begin position="1343"/>
        <end position="1357"/>
    </location>
</feature>
<feature type="compositionally biased region" description="Basic and acidic residues" evidence="2">
    <location>
        <begin position="1524"/>
        <end position="1556"/>
    </location>
</feature>
<accession>K1W9D0</accession>
<feature type="compositionally biased region" description="Polar residues" evidence="2">
    <location>
        <begin position="1086"/>
        <end position="1099"/>
    </location>
</feature>
<feature type="compositionally biased region" description="Polar residues" evidence="2">
    <location>
        <begin position="353"/>
        <end position="365"/>
    </location>
</feature>
<feature type="region of interest" description="Disordered" evidence="2">
    <location>
        <begin position="1140"/>
        <end position="1734"/>
    </location>
</feature>
<feature type="compositionally biased region" description="Basic and acidic residues" evidence="2">
    <location>
        <begin position="1582"/>
        <end position="1605"/>
    </location>
</feature>
<feature type="compositionally biased region" description="Pro residues" evidence="2">
    <location>
        <begin position="129"/>
        <end position="139"/>
    </location>
</feature>
<feature type="region of interest" description="Disordered" evidence="2">
    <location>
        <begin position="716"/>
        <end position="747"/>
    </location>
</feature>
<dbReference type="HOGENOM" id="CLU_240004_0_0_1"/>
<dbReference type="GO" id="GO:0003723">
    <property type="term" value="F:RNA binding"/>
    <property type="evidence" value="ECO:0007669"/>
    <property type="project" value="UniProtKB-UniRule"/>
</dbReference>
<feature type="compositionally biased region" description="Basic and acidic residues" evidence="2">
    <location>
        <begin position="1425"/>
        <end position="1439"/>
    </location>
</feature>
<feature type="compositionally biased region" description="Polar residues" evidence="2">
    <location>
        <begin position="338"/>
        <end position="347"/>
    </location>
</feature>
<feature type="compositionally biased region" description="Low complexity" evidence="2">
    <location>
        <begin position="1630"/>
        <end position="1640"/>
    </location>
</feature>
<dbReference type="SMART" id="SM00360">
    <property type="entry name" value="RRM"/>
    <property type="match status" value="1"/>
</dbReference>
<evidence type="ECO:0000256" key="1">
    <source>
        <dbReference type="PROSITE-ProRule" id="PRU00176"/>
    </source>
</evidence>
<feature type="region of interest" description="Disordered" evidence="2">
    <location>
        <begin position="1065"/>
        <end position="1126"/>
    </location>
</feature>
<dbReference type="PROSITE" id="PS50102">
    <property type="entry name" value="RRM"/>
    <property type="match status" value="1"/>
</dbReference>
<feature type="compositionally biased region" description="Polar residues" evidence="2">
    <location>
        <begin position="722"/>
        <end position="735"/>
    </location>
</feature>
<feature type="compositionally biased region" description="Low complexity" evidence="2">
    <location>
        <begin position="1557"/>
        <end position="1567"/>
    </location>
</feature>
<feature type="region of interest" description="Disordered" evidence="2">
    <location>
        <begin position="980"/>
        <end position="1014"/>
    </location>
</feature>
<dbReference type="OMA" id="TRHASHE"/>
<evidence type="ECO:0000313" key="4">
    <source>
        <dbReference type="EMBL" id="EKC98223.1"/>
    </source>
</evidence>
<evidence type="ECO:0000259" key="3">
    <source>
        <dbReference type="PROSITE" id="PS50102"/>
    </source>
</evidence>
<evidence type="ECO:0000256" key="2">
    <source>
        <dbReference type="SAM" id="MobiDB-lite"/>
    </source>
</evidence>
<feature type="region of interest" description="Disordered" evidence="2">
    <location>
        <begin position="1"/>
        <end position="481"/>
    </location>
</feature>
<dbReference type="InterPro" id="IPR000504">
    <property type="entry name" value="RRM_dom"/>
</dbReference>
<feature type="compositionally biased region" description="Basic and acidic residues" evidence="2">
    <location>
        <begin position="49"/>
        <end position="65"/>
    </location>
</feature>
<dbReference type="Pfam" id="PF00076">
    <property type="entry name" value="RRM_1"/>
    <property type="match status" value="1"/>
</dbReference>
<dbReference type="Proteomes" id="UP000006757">
    <property type="component" value="Unassembled WGS sequence"/>
</dbReference>
<feature type="compositionally biased region" description="Polar residues" evidence="2">
    <location>
        <begin position="265"/>
        <end position="281"/>
    </location>
</feature>
<gene>
    <name evidence="4" type="ORF">A1Q2_07477</name>
</gene>